<gene>
    <name evidence="2" type="ORF">CCACVL1_01554</name>
</gene>
<accession>A0A1R3KHA1</accession>
<comment type="caution">
    <text evidence="2">The sequence shown here is derived from an EMBL/GenBank/DDBJ whole genome shotgun (WGS) entry which is preliminary data.</text>
</comment>
<keyword evidence="3" id="KW-1185">Reference proteome</keyword>
<evidence type="ECO:0000313" key="3">
    <source>
        <dbReference type="Proteomes" id="UP000188268"/>
    </source>
</evidence>
<dbReference type="AlphaFoldDB" id="A0A1R3KHA1"/>
<dbReference type="Proteomes" id="UP000188268">
    <property type="component" value="Unassembled WGS sequence"/>
</dbReference>
<evidence type="ECO:0000313" key="2">
    <source>
        <dbReference type="EMBL" id="OMP06472.1"/>
    </source>
</evidence>
<sequence>MAHPSHGWIRRGQNPGHYKLQTADNLA</sequence>
<dbReference type="EMBL" id="AWWV01004905">
    <property type="protein sequence ID" value="OMP06472.1"/>
    <property type="molecule type" value="Genomic_DNA"/>
</dbReference>
<reference evidence="2 3" key="1">
    <citation type="submission" date="2013-09" db="EMBL/GenBank/DDBJ databases">
        <title>Corchorus capsularis genome sequencing.</title>
        <authorList>
            <person name="Alam M."/>
            <person name="Haque M.S."/>
            <person name="Islam M.S."/>
            <person name="Emdad E.M."/>
            <person name="Islam M.M."/>
            <person name="Ahmed B."/>
            <person name="Halim A."/>
            <person name="Hossen Q.M.M."/>
            <person name="Hossain M.Z."/>
            <person name="Ahmed R."/>
            <person name="Khan M.M."/>
            <person name="Islam R."/>
            <person name="Rashid M.M."/>
            <person name="Khan S.A."/>
            <person name="Rahman M.S."/>
            <person name="Alam M."/>
        </authorList>
    </citation>
    <scope>NUCLEOTIDE SEQUENCE [LARGE SCALE GENOMIC DNA]</scope>
    <source>
        <strain evidence="3">cv. CVL-1</strain>
        <tissue evidence="2">Whole seedling</tissue>
    </source>
</reference>
<dbReference type="Gramene" id="OMP06472">
    <property type="protein sequence ID" value="OMP06472"/>
    <property type="gene ID" value="CCACVL1_01554"/>
</dbReference>
<proteinExistence type="predicted"/>
<feature type="region of interest" description="Disordered" evidence="1">
    <location>
        <begin position="1"/>
        <end position="27"/>
    </location>
</feature>
<protein>
    <submittedName>
        <fullName evidence="2">Uncharacterized protein</fullName>
    </submittedName>
</protein>
<name>A0A1R3KHA1_COCAP</name>
<organism evidence="2 3">
    <name type="scientific">Corchorus capsularis</name>
    <name type="common">Jute</name>
    <dbReference type="NCBI Taxonomy" id="210143"/>
    <lineage>
        <taxon>Eukaryota</taxon>
        <taxon>Viridiplantae</taxon>
        <taxon>Streptophyta</taxon>
        <taxon>Embryophyta</taxon>
        <taxon>Tracheophyta</taxon>
        <taxon>Spermatophyta</taxon>
        <taxon>Magnoliopsida</taxon>
        <taxon>eudicotyledons</taxon>
        <taxon>Gunneridae</taxon>
        <taxon>Pentapetalae</taxon>
        <taxon>rosids</taxon>
        <taxon>malvids</taxon>
        <taxon>Malvales</taxon>
        <taxon>Malvaceae</taxon>
        <taxon>Grewioideae</taxon>
        <taxon>Apeibeae</taxon>
        <taxon>Corchorus</taxon>
    </lineage>
</organism>
<evidence type="ECO:0000256" key="1">
    <source>
        <dbReference type="SAM" id="MobiDB-lite"/>
    </source>
</evidence>